<keyword evidence="1" id="KW-0472">Membrane</keyword>
<dbReference type="AlphaFoldDB" id="A0AAD1M688"/>
<name>A0AAD1M688_9MYCO</name>
<evidence type="ECO:0000313" key="3">
    <source>
        <dbReference type="Proteomes" id="UP000466681"/>
    </source>
</evidence>
<protein>
    <submittedName>
        <fullName evidence="2">Uncharacterized protein</fullName>
    </submittedName>
</protein>
<feature type="transmembrane region" description="Helical" evidence="1">
    <location>
        <begin position="61"/>
        <end position="85"/>
    </location>
</feature>
<keyword evidence="1" id="KW-0812">Transmembrane</keyword>
<keyword evidence="1" id="KW-1133">Transmembrane helix</keyword>
<reference evidence="2 3" key="1">
    <citation type="journal article" date="2019" name="Emerg. Microbes Infect.">
        <title>Comprehensive subspecies identification of 175 nontuberculous mycobacteria species based on 7547 genomic profiles.</title>
        <authorList>
            <person name="Matsumoto Y."/>
            <person name="Kinjo T."/>
            <person name="Motooka D."/>
            <person name="Nabeya D."/>
            <person name="Jung N."/>
            <person name="Uechi K."/>
            <person name="Horii T."/>
            <person name="Iida T."/>
            <person name="Fujita J."/>
            <person name="Nakamura S."/>
        </authorList>
    </citation>
    <scope>NUCLEOTIDE SEQUENCE [LARGE SCALE GENOMIC DNA]</scope>
    <source>
        <strain evidence="2 3">JCM 6375</strain>
    </source>
</reference>
<gene>
    <name evidence="2" type="ORF">MMOR_34280</name>
</gene>
<evidence type="ECO:0000313" key="2">
    <source>
        <dbReference type="EMBL" id="BBX02492.1"/>
    </source>
</evidence>
<dbReference type="RefSeq" id="WP_083150966.1">
    <property type="nucleotide sequence ID" value="NZ_AP022560.1"/>
</dbReference>
<feature type="transmembrane region" description="Helical" evidence="1">
    <location>
        <begin position="21"/>
        <end position="49"/>
    </location>
</feature>
<keyword evidence="3" id="KW-1185">Reference proteome</keyword>
<dbReference type="EMBL" id="AP022560">
    <property type="protein sequence ID" value="BBX02492.1"/>
    <property type="molecule type" value="Genomic_DNA"/>
</dbReference>
<accession>A0AAD1M688</accession>
<proteinExistence type="predicted"/>
<evidence type="ECO:0000256" key="1">
    <source>
        <dbReference type="SAM" id="Phobius"/>
    </source>
</evidence>
<dbReference type="KEGG" id="mmor:MMOR_34280"/>
<sequence>MVQPGYPMYPPPKPPVSGADIAISATVLILTAVFGAAAAFFGIFSLAFLDHCPPATCSVDGAVTAVMTSLGIAFVIGVVGLVVTVVQLFRRKRGWPFAVATLLLCVGTVFLGGVGYVMAVGG</sequence>
<organism evidence="2 3">
    <name type="scientific">Mycolicibacterium moriokaense</name>
    <dbReference type="NCBI Taxonomy" id="39691"/>
    <lineage>
        <taxon>Bacteria</taxon>
        <taxon>Bacillati</taxon>
        <taxon>Actinomycetota</taxon>
        <taxon>Actinomycetes</taxon>
        <taxon>Mycobacteriales</taxon>
        <taxon>Mycobacteriaceae</taxon>
        <taxon>Mycolicibacterium</taxon>
    </lineage>
</organism>
<dbReference type="Proteomes" id="UP000466681">
    <property type="component" value="Chromosome"/>
</dbReference>
<feature type="transmembrane region" description="Helical" evidence="1">
    <location>
        <begin position="97"/>
        <end position="119"/>
    </location>
</feature>